<sequence length="129" mass="14347">GWPGTMGQAMSVGRQIRPLKTTPAPRMQIISVMERKFTQISLRQAASPIIATRIEREIVEALTSAGLPLMRNKLHERQAYKAAFVRRLALHELDGEQVNGLSEALKNAEYLADELVDILAPAESRQEIA</sequence>
<comment type="caution">
    <text evidence="1">The sequence shown here is derived from an EMBL/GenBank/DDBJ whole genome shotgun (WGS) entry which is preliminary data.</text>
</comment>
<accession>A0ABS9E1K8</accession>
<feature type="non-terminal residue" evidence="1">
    <location>
        <position position="1"/>
    </location>
</feature>
<evidence type="ECO:0000313" key="2">
    <source>
        <dbReference type="Proteomes" id="UP001521209"/>
    </source>
</evidence>
<keyword evidence="2" id="KW-1185">Reference proteome</keyword>
<proteinExistence type="predicted"/>
<dbReference type="Proteomes" id="UP001521209">
    <property type="component" value="Unassembled WGS sequence"/>
</dbReference>
<name>A0ABS9E1K8_9PROT</name>
<organism evidence="1 2">
    <name type="scientific">Acidiphilium iwatense</name>
    <dbReference type="NCBI Taxonomy" id="768198"/>
    <lineage>
        <taxon>Bacteria</taxon>
        <taxon>Pseudomonadati</taxon>
        <taxon>Pseudomonadota</taxon>
        <taxon>Alphaproteobacteria</taxon>
        <taxon>Acetobacterales</taxon>
        <taxon>Acidocellaceae</taxon>
        <taxon>Acidiphilium</taxon>
    </lineage>
</organism>
<protein>
    <submittedName>
        <fullName evidence="1">Uncharacterized protein</fullName>
    </submittedName>
</protein>
<gene>
    <name evidence="1" type="ORF">L2A60_19870</name>
</gene>
<evidence type="ECO:0000313" key="1">
    <source>
        <dbReference type="EMBL" id="MCF3948904.1"/>
    </source>
</evidence>
<dbReference type="EMBL" id="JAKGBZ010000102">
    <property type="protein sequence ID" value="MCF3948904.1"/>
    <property type="molecule type" value="Genomic_DNA"/>
</dbReference>
<reference evidence="1 2" key="1">
    <citation type="submission" date="2022-01" db="EMBL/GenBank/DDBJ databases">
        <authorList>
            <person name="Won M."/>
            <person name="Kim S.-J."/>
            <person name="Kwon S.-W."/>
        </authorList>
    </citation>
    <scope>NUCLEOTIDE SEQUENCE [LARGE SCALE GENOMIC DNA]</scope>
    <source>
        <strain evidence="1 2">KCTC 23505</strain>
    </source>
</reference>